<accession>A0ABX8UET1</accession>
<organism evidence="1 2">
    <name type="scientific">Nonomuraea coxensis DSM 45129</name>
    <dbReference type="NCBI Taxonomy" id="1122611"/>
    <lineage>
        <taxon>Bacteria</taxon>
        <taxon>Bacillati</taxon>
        <taxon>Actinomycetota</taxon>
        <taxon>Actinomycetes</taxon>
        <taxon>Streptosporangiales</taxon>
        <taxon>Streptosporangiaceae</taxon>
        <taxon>Nonomuraea</taxon>
    </lineage>
</organism>
<sequence>MKSLRIELTGPDLFAVLGSLPDWLVPPGLPSELSVDDQPGEMRERWPADMRRCDLSAMARRPGSAHHQDGSFLSLDKGEPVRLDSVHELGPVDMLRSLAGTRFRPASFAGVHREWGVSRGALPGALLRRRALPARLGVRLPSEGAPDAGVEALAGARAVAVTA</sequence>
<dbReference type="Proteomes" id="UP000824681">
    <property type="component" value="Chromosome"/>
</dbReference>
<name>A0ABX8UET1_9ACTN</name>
<evidence type="ECO:0000313" key="1">
    <source>
        <dbReference type="EMBL" id="QYC45117.1"/>
    </source>
</evidence>
<keyword evidence="2" id="KW-1185">Reference proteome</keyword>
<evidence type="ECO:0000313" key="2">
    <source>
        <dbReference type="Proteomes" id="UP000824681"/>
    </source>
</evidence>
<dbReference type="RefSeq" id="WP_020545267.1">
    <property type="nucleotide sequence ID" value="NZ_CP068985.1"/>
</dbReference>
<proteinExistence type="predicted"/>
<protein>
    <submittedName>
        <fullName evidence="1">Uncharacterized protein</fullName>
    </submittedName>
</protein>
<gene>
    <name evidence="1" type="ORF">Nocox_37825</name>
</gene>
<dbReference type="EMBL" id="CP068985">
    <property type="protein sequence ID" value="QYC45117.1"/>
    <property type="molecule type" value="Genomic_DNA"/>
</dbReference>
<reference evidence="1 2" key="1">
    <citation type="journal article" date="2021" name="ACS Chem. Biol.">
        <title>Genomic-Led Discovery of a Novel Glycopeptide Antibiotic by Nonomuraea coxensis DSM 45129.</title>
        <authorList>
            <person name="Yushchuk O."/>
            <person name="Vior N.M."/>
            <person name="Andreo-Vidal A."/>
            <person name="Berini F."/>
            <person name="Ruckert C."/>
            <person name="Busche T."/>
            <person name="Binda E."/>
            <person name="Kalinowski J."/>
            <person name="Truman A.W."/>
            <person name="Marinelli F."/>
        </authorList>
    </citation>
    <scope>NUCLEOTIDE SEQUENCE [LARGE SCALE GENOMIC DNA]</scope>
    <source>
        <strain evidence="1 2">DSM 45129</strain>
    </source>
</reference>